<dbReference type="RefSeq" id="WP_219289896.1">
    <property type="nucleotide sequence ID" value="NZ_RPHB01000005.1"/>
</dbReference>
<dbReference type="Proteomes" id="UP000727490">
    <property type="component" value="Unassembled WGS sequence"/>
</dbReference>
<dbReference type="EMBL" id="RPHB01000005">
    <property type="protein sequence ID" value="MBW3468498.1"/>
    <property type="molecule type" value="Genomic_DNA"/>
</dbReference>
<name>A0A951J005_9BACT</name>
<sequence>MKTLTKISEKLILLFIMLLVMNVSCTSEEDVLPVQEDPVEQQIIGIDEQEEEEEEEEEVILPVRLAMEMEGHDFSEGNSKIFNMEEYSQESGDVLEVNLVRIISGEPVYYKLPGKGYNEESEYGLFYFLPTEEFNFPRVQVSLSNGNGENYDKVVVLVRNAS</sequence>
<evidence type="ECO:0000313" key="2">
    <source>
        <dbReference type="Proteomes" id="UP000727490"/>
    </source>
</evidence>
<gene>
    <name evidence="1" type="ORF">EGN73_11845</name>
</gene>
<comment type="caution">
    <text evidence="1">The sequence shown here is derived from an EMBL/GenBank/DDBJ whole genome shotgun (WGS) entry which is preliminary data.</text>
</comment>
<proteinExistence type="predicted"/>
<reference evidence="1 2" key="1">
    <citation type="journal article" date="2020" name="Syst. Appl. Microbiol.">
        <title>Arthrospiribacter ruber gen. nov., sp. nov., a novel bacterium isolated from Arthrospira cultures.</title>
        <authorList>
            <person name="Waleron M."/>
            <person name="Misztak A."/>
            <person name="Waleron M.M."/>
            <person name="Furmaniak M."/>
            <person name="Mrozik A."/>
            <person name="Waleron K."/>
        </authorList>
    </citation>
    <scope>NUCLEOTIDE SEQUENCE [LARGE SCALE GENOMIC DNA]</scope>
    <source>
        <strain evidence="1 2">DPMB0001</strain>
    </source>
</reference>
<protein>
    <submittedName>
        <fullName evidence="1">Uncharacterized protein</fullName>
    </submittedName>
</protein>
<dbReference type="AlphaFoldDB" id="A0A951J005"/>
<keyword evidence="2" id="KW-1185">Reference proteome</keyword>
<accession>A0A951J005</accession>
<organism evidence="1 2">
    <name type="scientific">Arthrospiribacter ruber</name>
    <dbReference type="NCBI Taxonomy" id="2487934"/>
    <lineage>
        <taxon>Bacteria</taxon>
        <taxon>Pseudomonadati</taxon>
        <taxon>Bacteroidota</taxon>
        <taxon>Cytophagia</taxon>
        <taxon>Cytophagales</taxon>
        <taxon>Cyclobacteriaceae</taxon>
        <taxon>Arthrospiribacter</taxon>
    </lineage>
</organism>
<evidence type="ECO:0000313" key="1">
    <source>
        <dbReference type="EMBL" id="MBW3468498.1"/>
    </source>
</evidence>